<name>A0ABS6MZ26_9GAMM</name>
<organism evidence="1 2">
    <name type="scientific">Geopseudomonas aromaticivorans</name>
    <dbReference type="NCBI Taxonomy" id="2849492"/>
    <lineage>
        <taxon>Bacteria</taxon>
        <taxon>Pseudomonadati</taxon>
        <taxon>Pseudomonadota</taxon>
        <taxon>Gammaproteobacteria</taxon>
        <taxon>Pseudomonadales</taxon>
        <taxon>Pseudomonadaceae</taxon>
        <taxon>Geopseudomonas</taxon>
    </lineage>
</organism>
<proteinExistence type="predicted"/>
<evidence type="ECO:0008006" key="3">
    <source>
        <dbReference type="Google" id="ProtNLM"/>
    </source>
</evidence>
<keyword evidence="2" id="KW-1185">Reference proteome</keyword>
<dbReference type="InterPro" id="IPR018511">
    <property type="entry name" value="Hemolysin-typ_Ca-bd_CS"/>
</dbReference>
<dbReference type="InterPro" id="IPR001343">
    <property type="entry name" value="Hemolysn_Ca-bd"/>
</dbReference>
<dbReference type="RefSeq" id="WP_217682507.1">
    <property type="nucleotide sequence ID" value="NZ_JAHRGL010000049.1"/>
</dbReference>
<sequence>MSTDAFTERLGTIKTDFIQGDDGRDLIIGRHGRDVLLGEGGDDRIEAGHGNDILAGGAGNDMLYGGKGRDTYQWNFTEIQPGDRDTLFDDRGSRLQLDDDLLAQLLLDGKPLDSLKSRKVVGDTIDADNSIAWQNGSLLIDLDGNGQFDPTTDTQIEIVGNATRLTFAASSDLLILG</sequence>
<gene>
    <name evidence="1" type="ORF">KRX52_14875</name>
</gene>
<accession>A0ABS6MZ26</accession>
<evidence type="ECO:0000313" key="2">
    <source>
        <dbReference type="Proteomes" id="UP000813068"/>
    </source>
</evidence>
<reference evidence="1 2" key="1">
    <citation type="submission" date="2021-06" db="EMBL/GenBank/DDBJ databases">
        <title>Differences between aerobic and microaerobic xylene degrading microbial communities.</title>
        <authorList>
            <person name="Banerjee S."/>
            <person name="Tancsics A."/>
        </authorList>
    </citation>
    <scope>NUCLEOTIDE SEQUENCE [LARGE SCALE GENOMIC DNA]</scope>
    <source>
        <strain evidence="1 2">MAP12</strain>
    </source>
</reference>
<comment type="caution">
    <text evidence="1">The sequence shown here is derived from an EMBL/GenBank/DDBJ whole genome shotgun (WGS) entry which is preliminary data.</text>
</comment>
<dbReference type="PANTHER" id="PTHR38340:SF1">
    <property type="entry name" value="S-LAYER PROTEIN"/>
    <property type="match status" value="1"/>
</dbReference>
<evidence type="ECO:0000313" key="1">
    <source>
        <dbReference type="EMBL" id="MBV2134062.1"/>
    </source>
</evidence>
<dbReference type="InterPro" id="IPR050557">
    <property type="entry name" value="RTX_toxin/Mannuronan_C5-epim"/>
</dbReference>
<dbReference type="Proteomes" id="UP000813068">
    <property type="component" value="Unassembled WGS sequence"/>
</dbReference>
<dbReference type="Pfam" id="PF00353">
    <property type="entry name" value="HemolysinCabind"/>
    <property type="match status" value="1"/>
</dbReference>
<dbReference type="EMBL" id="JAHRGL010000049">
    <property type="protein sequence ID" value="MBV2134062.1"/>
    <property type="molecule type" value="Genomic_DNA"/>
</dbReference>
<protein>
    <recommendedName>
        <fullName evidence="3">Calcium-binding protein</fullName>
    </recommendedName>
</protein>
<dbReference type="PANTHER" id="PTHR38340">
    <property type="entry name" value="S-LAYER PROTEIN"/>
    <property type="match status" value="1"/>
</dbReference>
<dbReference type="PROSITE" id="PS00330">
    <property type="entry name" value="HEMOLYSIN_CALCIUM"/>
    <property type="match status" value="2"/>
</dbReference>